<dbReference type="Proteomes" id="UP001217918">
    <property type="component" value="Unassembled WGS sequence"/>
</dbReference>
<proteinExistence type="predicted"/>
<accession>A0AAD9I8I4</accession>
<dbReference type="EMBL" id="JAQQPM010000006">
    <property type="protein sequence ID" value="KAK2072530.1"/>
    <property type="molecule type" value="Genomic_DNA"/>
</dbReference>
<gene>
    <name evidence="1" type="ORF">P8C59_006878</name>
</gene>
<protein>
    <submittedName>
        <fullName evidence="1">Uncharacterized protein</fullName>
    </submittedName>
</protein>
<sequence length="70" mass="7791">MKVGKRDGICETRLVQNVSKTNAWLTLVDEAHPSLPEKSCGSAKLYKRPHIYPAFCARRQPGGFIEVYAG</sequence>
<reference evidence="1" key="1">
    <citation type="journal article" date="2023" name="Mol. Plant Microbe Interact.">
        <title>Elucidating the Obligate Nature and Biological Capacity of an Invasive Fungal Corn Pathogen.</title>
        <authorList>
            <person name="MacCready J.S."/>
            <person name="Roggenkamp E.M."/>
            <person name="Gdanetz K."/>
            <person name="Chilvers M.I."/>
        </authorList>
    </citation>
    <scope>NUCLEOTIDE SEQUENCE</scope>
    <source>
        <strain evidence="1">PM02</strain>
    </source>
</reference>
<comment type="caution">
    <text evidence="1">The sequence shown here is derived from an EMBL/GenBank/DDBJ whole genome shotgun (WGS) entry which is preliminary data.</text>
</comment>
<evidence type="ECO:0000313" key="1">
    <source>
        <dbReference type="EMBL" id="KAK2072530.1"/>
    </source>
</evidence>
<dbReference type="AlphaFoldDB" id="A0AAD9I8I4"/>
<organism evidence="1 2">
    <name type="scientific">Phyllachora maydis</name>
    <dbReference type="NCBI Taxonomy" id="1825666"/>
    <lineage>
        <taxon>Eukaryota</taxon>
        <taxon>Fungi</taxon>
        <taxon>Dikarya</taxon>
        <taxon>Ascomycota</taxon>
        <taxon>Pezizomycotina</taxon>
        <taxon>Sordariomycetes</taxon>
        <taxon>Sordariomycetidae</taxon>
        <taxon>Phyllachorales</taxon>
        <taxon>Phyllachoraceae</taxon>
        <taxon>Phyllachora</taxon>
    </lineage>
</organism>
<evidence type="ECO:0000313" key="2">
    <source>
        <dbReference type="Proteomes" id="UP001217918"/>
    </source>
</evidence>
<name>A0AAD9I8I4_9PEZI</name>
<keyword evidence="2" id="KW-1185">Reference proteome</keyword>